<feature type="transmembrane region" description="Helical" evidence="8">
    <location>
        <begin position="12"/>
        <end position="31"/>
    </location>
</feature>
<dbReference type="Proteomes" id="UP001589683">
    <property type="component" value="Unassembled WGS sequence"/>
</dbReference>
<dbReference type="InterPro" id="IPR052017">
    <property type="entry name" value="TSUP"/>
</dbReference>
<dbReference type="RefSeq" id="WP_213889212.1">
    <property type="nucleotide sequence ID" value="NZ_JAGFNU010000006.1"/>
</dbReference>
<keyword evidence="10" id="KW-1185">Reference proteome</keyword>
<feature type="transmembrane region" description="Helical" evidence="8">
    <location>
        <begin position="80"/>
        <end position="98"/>
    </location>
</feature>
<dbReference type="EMBL" id="JBHMEA010000048">
    <property type="protein sequence ID" value="MFB9233083.1"/>
    <property type="molecule type" value="Genomic_DNA"/>
</dbReference>
<dbReference type="InterPro" id="IPR002781">
    <property type="entry name" value="TM_pro_TauE-like"/>
</dbReference>
<protein>
    <recommendedName>
        <fullName evidence="8">Probable membrane transporter protein</fullName>
    </recommendedName>
</protein>
<evidence type="ECO:0000256" key="5">
    <source>
        <dbReference type="ARBA" id="ARBA00022692"/>
    </source>
</evidence>
<feature type="transmembrane region" description="Helical" evidence="8">
    <location>
        <begin position="200"/>
        <end position="218"/>
    </location>
</feature>
<proteinExistence type="inferred from homology"/>
<feature type="transmembrane region" description="Helical" evidence="8">
    <location>
        <begin position="230"/>
        <end position="251"/>
    </location>
</feature>
<name>A0ABV5JHZ2_9RHOB</name>
<evidence type="ECO:0000256" key="2">
    <source>
        <dbReference type="ARBA" id="ARBA00009142"/>
    </source>
</evidence>
<keyword evidence="3" id="KW-0813">Transport</keyword>
<evidence type="ECO:0000256" key="8">
    <source>
        <dbReference type="RuleBase" id="RU363041"/>
    </source>
</evidence>
<evidence type="ECO:0000256" key="7">
    <source>
        <dbReference type="ARBA" id="ARBA00023136"/>
    </source>
</evidence>
<dbReference type="PANTHER" id="PTHR30269">
    <property type="entry name" value="TRANSMEMBRANE PROTEIN YFCA"/>
    <property type="match status" value="1"/>
</dbReference>
<reference evidence="9 10" key="1">
    <citation type="submission" date="2024-09" db="EMBL/GenBank/DDBJ databases">
        <authorList>
            <person name="Sun Q."/>
            <person name="Mori K."/>
        </authorList>
    </citation>
    <scope>NUCLEOTIDE SEQUENCE [LARGE SCALE GENOMIC DNA]</scope>
    <source>
        <strain evidence="9 10">CECT 8726</strain>
    </source>
</reference>
<comment type="similarity">
    <text evidence="2 8">Belongs to the 4-toluene sulfonate uptake permease (TSUP) (TC 2.A.102) family.</text>
</comment>
<keyword evidence="6 8" id="KW-1133">Transmembrane helix</keyword>
<comment type="subcellular location">
    <subcellularLocation>
        <location evidence="1 8">Cell membrane</location>
        <topology evidence="1 8">Multi-pass membrane protein</topology>
    </subcellularLocation>
</comment>
<keyword evidence="7 8" id="KW-0472">Membrane</keyword>
<evidence type="ECO:0000256" key="6">
    <source>
        <dbReference type="ARBA" id="ARBA00022989"/>
    </source>
</evidence>
<feature type="transmembrane region" description="Helical" evidence="8">
    <location>
        <begin position="110"/>
        <end position="130"/>
    </location>
</feature>
<sequence length="252" mass="26706">MNALVEITGLPMLHLVLLGLITFVAGVVRGFSGFALSAVVMATALFILPPVKLIPILWFLEFSANILMVRNGIKEANMTVVMGLVIGSILGYPIGLSLTHSLPVETSKLVALCIVLTLAFTQILRVRLAFLATLPGLYGAGLISGVVSGLASVGGMVVALYVLASTAPAREMRASLVMYLTVSLISSLVFLISYGMMDRATIALGLLFSLPTMLGVAVGKQMFSPRLEPYYRPFCLSLLMVLAGTGILRLAT</sequence>
<feature type="transmembrane region" description="Helical" evidence="8">
    <location>
        <begin position="176"/>
        <end position="194"/>
    </location>
</feature>
<feature type="transmembrane region" description="Helical" evidence="8">
    <location>
        <begin position="136"/>
        <end position="164"/>
    </location>
</feature>
<keyword evidence="5 8" id="KW-0812">Transmembrane</keyword>
<evidence type="ECO:0000256" key="4">
    <source>
        <dbReference type="ARBA" id="ARBA00022475"/>
    </source>
</evidence>
<gene>
    <name evidence="9" type="ORF">ACFFUT_14930</name>
</gene>
<dbReference type="Pfam" id="PF01925">
    <property type="entry name" value="TauE"/>
    <property type="match status" value="1"/>
</dbReference>
<keyword evidence="4 8" id="KW-1003">Cell membrane</keyword>
<evidence type="ECO:0000256" key="3">
    <source>
        <dbReference type="ARBA" id="ARBA00022448"/>
    </source>
</evidence>
<evidence type="ECO:0000256" key="1">
    <source>
        <dbReference type="ARBA" id="ARBA00004651"/>
    </source>
</evidence>
<comment type="caution">
    <text evidence="9">The sequence shown here is derived from an EMBL/GenBank/DDBJ whole genome shotgun (WGS) entry which is preliminary data.</text>
</comment>
<dbReference type="PANTHER" id="PTHR30269:SF37">
    <property type="entry name" value="MEMBRANE TRANSPORTER PROTEIN"/>
    <property type="match status" value="1"/>
</dbReference>
<feature type="transmembrane region" description="Helical" evidence="8">
    <location>
        <begin position="38"/>
        <end position="60"/>
    </location>
</feature>
<accession>A0ABV5JHZ2</accession>
<evidence type="ECO:0000313" key="9">
    <source>
        <dbReference type="EMBL" id="MFB9233083.1"/>
    </source>
</evidence>
<organism evidence="9 10">
    <name type="scientific">Pseudohalocynthiibacter aestuariivivens</name>
    <dbReference type="NCBI Taxonomy" id="1591409"/>
    <lineage>
        <taxon>Bacteria</taxon>
        <taxon>Pseudomonadati</taxon>
        <taxon>Pseudomonadota</taxon>
        <taxon>Alphaproteobacteria</taxon>
        <taxon>Rhodobacterales</taxon>
        <taxon>Paracoccaceae</taxon>
        <taxon>Pseudohalocynthiibacter</taxon>
    </lineage>
</organism>
<evidence type="ECO:0000313" key="10">
    <source>
        <dbReference type="Proteomes" id="UP001589683"/>
    </source>
</evidence>